<feature type="compositionally biased region" description="Polar residues" evidence="1">
    <location>
        <begin position="24"/>
        <end position="36"/>
    </location>
</feature>
<proteinExistence type="predicted"/>
<sequence>MDLPCPSPKKIQVVSCEFGTQFTQSPNRPISQSSDNTTEEAHLHTSQLSLLAGSLVGNGNQPPGIAAVASAALLFLWVEGIPVGQGRILPHSAPDDNTLRQGRCRNRSRYEH</sequence>
<comment type="caution">
    <text evidence="2">The sequence shown here is derived from an EMBL/GenBank/DDBJ whole genome shotgun (WGS) entry which is preliminary data.</text>
</comment>
<organism evidence="2 3">
    <name type="scientific">Caerostris extrusa</name>
    <name type="common">Bark spider</name>
    <name type="synonym">Caerostris bankana</name>
    <dbReference type="NCBI Taxonomy" id="172846"/>
    <lineage>
        <taxon>Eukaryota</taxon>
        <taxon>Metazoa</taxon>
        <taxon>Ecdysozoa</taxon>
        <taxon>Arthropoda</taxon>
        <taxon>Chelicerata</taxon>
        <taxon>Arachnida</taxon>
        <taxon>Araneae</taxon>
        <taxon>Araneomorphae</taxon>
        <taxon>Entelegynae</taxon>
        <taxon>Araneoidea</taxon>
        <taxon>Araneidae</taxon>
        <taxon>Caerostris</taxon>
    </lineage>
</organism>
<protein>
    <submittedName>
        <fullName evidence="2">Uncharacterized protein</fullName>
    </submittedName>
</protein>
<feature type="region of interest" description="Disordered" evidence="1">
    <location>
        <begin position="24"/>
        <end position="45"/>
    </location>
</feature>
<reference evidence="2 3" key="1">
    <citation type="submission" date="2021-06" db="EMBL/GenBank/DDBJ databases">
        <title>Caerostris extrusa draft genome.</title>
        <authorList>
            <person name="Kono N."/>
            <person name="Arakawa K."/>
        </authorList>
    </citation>
    <scope>NUCLEOTIDE SEQUENCE [LARGE SCALE GENOMIC DNA]</scope>
</reference>
<dbReference type="AlphaFoldDB" id="A0AAV4QC38"/>
<name>A0AAV4QC38_CAEEX</name>
<feature type="compositionally biased region" description="Basic residues" evidence="1">
    <location>
        <begin position="102"/>
        <end position="112"/>
    </location>
</feature>
<evidence type="ECO:0000313" key="2">
    <source>
        <dbReference type="EMBL" id="GIY06526.1"/>
    </source>
</evidence>
<dbReference type="EMBL" id="BPLR01005973">
    <property type="protein sequence ID" value="GIY06526.1"/>
    <property type="molecule type" value="Genomic_DNA"/>
</dbReference>
<dbReference type="Proteomes" id="UP001054945">
    <property type="component" value="Unassembled WGS sequence"/>
</dbReference>
<evidence type="ECO:0000313" key="3">
    <source>
        <dbReference type="Proteomes" id="UP001054945"/>
    </source>
</evidence>
<gene>
    <name evidence="2" type="ORF">CEXT_103721</name>
</gene>
<feature type="region of interest" description="Disordered" evidence="1">
    <location>
        <begin position="87"/>
        <end position="112"/>
    </location>
</feature>
<keyword evidence="3" id="KW-1185">Reference proteome</keyword>
<evidence type="ECO:0000256" key="1">
    <source>
        <dbReference type="SAM" id="MobiDB-lite"/>
    </source>
</evidence>
<accession>A0AAV4QC38</accession>